<dbReference type="Proteomes" id="UP000694891">
    <property type="component" value="Unplaced"/>
</dbReference>
<feature type="chain" id="PRO_5041275059" evidence="2">
    <location>
        <begin position="27"/>
        <end position="206"/>
    </location>
</feature>
<evidence type="ECO:0000256" key="2">
    <source>
        <dbReference type="SAM" id="SignalP"/>
    </source>
</evidence>
<name>A0A9Y4N6D3_9TELE</name>
<keyword evidence="1" id="KW-1133">Transmembrane helix</keyword>
<keyword evidence="3" id="KW-1185">Reference proteome</keyword>
<evidence type="ECO:0000313" key="3">
    <source>
        <dbReference type="Proteomes" id="UP000694891"/>
    </source>
</evidence>
<reference evidence="4" key="1">
    <citation type="submission" date="2025-08" db="UniProtKB">
        <authorList>
            <consortium name="RefSeq"/>
        </authorList>
    </citation>
    <scope>IDENTIFICATION</scope>
</reference>
<protein>
    <submittedName>
        <fullName evidence="4">Uncharacterized protein LOC103360950</fullName>
    </submittedName>
</protein>
<dbReference type="AlphaFoldDB" id="A0A9Y4N6D3"/>
<evidence type="ECO:0000256" key="1">
    <source>
        <dbReference type="SAM" id="Phobius"/>
    </source>
</evidence>
<feature type="signal peptide" evidence="2">
    <location>
        <begin position="1"/>
        <end position="26"/>
    </location>
</feature>
<keyword evidence="2" id="KW-0732">Signal</keyword>
<proteinExistence type="predicted"/>
<feature type="transmembrane region" description="Helical" evidence="1">
    <location>
        <begin position="155"/>
        <end position="180"/>
    </location>
</feature>
<organism evidence="3 4">
    <name type="scientific">Stegastes partitus</name>
    <name type="common">bicolor damselfish</name>
    <dbReference type="NCBI Taxonomy" id="144197"/>
    <lineage>
        <taxon>Eukaryota</taxon>
        <taxon>Metazoa</taxon>
        <taxon>Chordata</taxon>
        <taxon>Craniata</taxon>
        <taxon>Vertebrata</taxon>
        <taxon>Euteleostomi</taxon>
        <taxon>Actinopterygii</taxon>
        <taxon>Neopterygii</taxon>
        <taxon>Teleostei</taxon>
        <taxon>Neoteleostei</taxon>
        <taxon>Acanthomorphata</taxon>
        <taxon>Ovalentaria</taxon>
        <taxon>Pomacentridae</taxon>
        <taxon>Stegastes</taxon>
    </lineage>
</organism>
<keyword evidence="1" id="KW-0472">Membrane</keyword>
<gene>
    <name evidence="4" type="primary">LOC103360950</name>
</gene>
<accession>A0A9Y4N6D3</accession>
<sequence>MRKKRKVSHVCLLLLALLHIGTPSSAQNTTTVSTSTTSALNSTALSYRTRPVDVEVAVGEPAEFRCGVPETSPNLTFTFYGSHGNYSLTCPHGHVEDIPEALYGSCYMKDGESLAVWTLRGTSFPDNGTSVICQQSKNPDAAAAVLHVYDNGASYSVLIGCVIGGFFGILLVFGLLYAVLYRSESFWKCFGGSETEDDMTTIVTKD</sequence>
<dbReference type="RefSeq" id="XP_008285120.1">
    <property type="nucleotide sequence ID" value="XM_008286898.1"/>
</dbReference>
<evidence type="ECO:0000313" key="4">
    <source>
        <dbReference type="RefSeq" id="XP_008285120.1"/>
    </source>
</evidence>
<dbReference type="GeneID" id="103360950"/>
<keyword evidence="1" id="KW-0812">Transmembrane</keyword>